<feature type="compositionally biased region" description="Basic and acidic residues" evidence="10">
    <location>
        <begin position="543"/>
        <end position="556"/>
    </location>
</feature>
<dbReference type="SMART" id="SM01250">
    <property type="entry name" value="KAT11"/>
    <property type="match status" value="1"/>
</dbReference>
<feature type="region of interest" description="Disordered" evidence="10">
    <location>
        <begin position="635"/>
        <end position="670"/>
    </location>
</feature>
<comment type="caution">
    <text evidence="11">The sequence shown here is derived from an EMBL/GenBank/DDBJ whole genome shotgun (WGS) entry which is preliminary data.</text>
</comment>
<dbReference type="PANTHER" id="PTHR31571">
    <property type="entry name" value="ALTERED INHERITANCE OF MITOCHONDRIA PROTEIN 6"/>
    <property type="match status" value="1"/>
</dbReference>
<dbReference type="GO" id="GO:0006355">
    <property type="term" value="P:regulation of DNA-templated transcription"/>
    <property type="evidence" value="ECO:0007669"/>
    <property type="project" value="InterPro"/>
</dbReference>
<accession>A0A9P6UD06</accession>
<dbReference type="EMBL" id="JAAAJB010000015">
    <property type="protein sequence ID" value="KAG0269907.1"/>
    <property type="molecule type" value="Genomic_DNA"/>
</dbReference>
<evidence type="ECO:0000313" key="12">
    <source>
        <dbReference type="Proteomes" id="UP000807716"/>
    </source>
</evidence>
<evidence type="ECO:0000256" key="3">
    <source>
        <dbReference type="ARBA" id="ARBA00022679"/>
    </source>
</evidence>
<comment type="subcellular location">
    <subcellularLocation>
        <location evidence="1">Nucleus</location>
    </subcellularLocation>
</comment>
<evidence type="ECO:0000256" key="5">
    <source>
        <dbReference type="ARBA" id="ARBA00022990"/>
    </source>
</evidence>
<keyword evidence="8" id="KW-0539">Nucleus</keyword>
<dbReference type="OrthoDB" id="3361892at2759"/>
<dbReference type="InterPro" id="IPR051236">
    <property type="entry name" value="HAT_RTT109-like"/>
</dbReference>
<reference evidence="11" key="1">
    <citation type="journal article" date="2020" name="Fungal Divers.">
        <title>Resolving the Mortierellaceae phylogeny through synthesis of multi-gene phylogenetics and phylogenomics.</title>
        <authorList>
            <person name="Vandepol N."/>
            <person name="Liber J."/>
            <person name="Desiro A."/>
            <person name="Na H."/>
            <person name="Kennedy M."/>
            <person name="Barry K."/>
            <person name="Grigoriev I.V."/>
            <person name="Miller A.N."/>
            <person name="O'Donnell K."/>
            <person name="Stajich J.E."/>
            <person name="Bonito G."/>
        </authorList>
    </citation>
    <scope>NUCLEOTIDE SEQUENCE</scope>
    <source>
        <strain evidence="11">BC1065</strain>
    </source>
</reference>
<evidence type="ECO:0000256" key="1">
    <source>
        <dbReference type="ARBA" id="ARBA00004123"/>
    </source>
</evidence>
<comment type="catalytic activity">
    <reaction evidence="9">
        <text>L-lysyl-[histone] + acetyl-CoA = N(6)-acetyl-L-lysyl-[histone] + CoA + H(+)</text>
        <dbReference type="Rhea" id="RHEA:21992"/>
        <dbReference type="Rhea" id="RHEA-COMP:9845"/>
        <dbReference type="Rhea" id="RHEA-COMP:11338"/>
        <dbReference type="ChEBI" id="CHEBI:15378"/>
        <dbReference type="ChEBI" id="CHEBI:29969"/>
        <dbReference type="ChEBI" id="CHEBI:57287"/>
        <dbReference type="ChEBI" id="CHEBI:57288"/>
        <dbReference type="ChEBI" id="CHEBI:61930"/>
        <dbReference type="EC" id="2.3.1.48"/>
    </reaction>
    <physiologicalReaction direction="left-to-right" evidence="9">
        <dbReference type="Rhea" id="RHEA:21993"/>
    </physiologicalReaction>
</comment>
<evidence type="ECO:0000313" key="11">
    <source>
        <dbReference type="EMBL" id="KAG0269907.1"/>
    </source>
</evidence>
<organism evidence="11 12">
    <name type="scientific">Actinomortierella ambigua</name>
    <dbReference type="NCBI Taxonomy" id="1343610"/>
    <lineage>
        <taxon>Eukaryota</taxon>
        <taxon>Fungi</taxon>
        <taxon>Fungi incertae sedis</taxon>
        <taxon>Mucoromycota</taxon>
        <taxon>Mortierellomycotina</taxon>
        <taxon>Mortierellomycetes</taxon>
        <taxon>Mortierellales</taxon>
        <taxon>Mortierellaceae</taxon>
        <taxon>Actinomortierella</taxon>
    </lineage>
</organism>
<dbReference type="Proteomes" id="UP000807716">
    <property type="component" value="Unassembled WGS sequence"/>
</dbReference>
<dbReference type="GO" id="GO:0006974">
    <property type="term" value="P:DNA damage response"/>
    <property type="evidence" value="ECO:0007669"/>
    <property type="project" value="UniProtKB-KW"/>
</dbReference>
<protein>
    <recommendedName>
        <fullName evidence="2">histone acetyltransferase</fullName>
        <ecNumber evidence="2">2.3.1.48</ecNumber>
    </recommendedName>
</protein>
<evidence type="ECO:0000256" key="6">
    <source>
        <dbReference type="ARBA" id="ARBA00023015"/>
    </source>
</evidence>
<feature type="region of interest" description="Disordered" evidence="10">
    <location>
        <begin position="190"/>
        <end position="217"/>
    </location>
</feature>
<keyword evidence="7" id="KW-0804">Transcription</keyword>
<evidence type="ECO:0000256" key="9">
    <source>
        <dbReference type="ARBA" id="ARBA00048940"/>
    </source>
</evidence>
<dbReference type="PROSITE" id="PS51728">
    <property type="entry name" value="RTT109_HAT"/>
    <property type="match status" value="1"/>
</dbReference>
<feature type="region of interest" description="Disordered" evidence="10">
    <location>
        <begin position="525"/>
        <end position="594"/>
    </location>
</feature>
<dbReference type="EC" id="2.3.1.48" evidence="2"/>
<feature type="compositionally biased region" description="Low complexity" evidence="10">
    <location>
        <begin position="660"/>
        <end position="670"/>
    </location>
</feature>
<dbReference type="InterPro" id="IPR016849">
    <property type="entry name" value="Rtt109"/>
</dbReference>
<feature type="compositionally biased region" description="Low complexity" evidence="10">
    <location>
        <begin position="247"/>
        <end position="262"/>
    </location>
</feature>
<feature type="region of interest" description="Disordered" evidence="10">
    <location>
        <begin position="763"/>
        <end position="795"/>
    </location>
</feature>
<keyword evidence="3" id="KW-0808">Transferase</keyword>
<dbReference type="PANTHER" id="PTHR31571:SF2">
    <property type="entry name" value="HISTONE ACETYLTRANSFERASE RTT109"/>
    <property type="match status" value="1"/>
</dbReference>
<evidence type="ECO:0000256" key="10">
    <source>
        <dbReference type="SAM" id="MobiDB-lite"/>
    </source>
</evidence>
<feature type="compositionally biased region" description="Low complexity" evidence="10">
    <location>
        <begin position="763"/>
        <end position="792"/>
    </location>
</feature>
<keyword evidence="6" id="KW-0805">Transcription regulation</keyword>
<feature type="compositionally biased region" description="Low complexity" evidence="10">
    <location>
        <begin position="530"/>
        <end position="542"/>
    </location>
</feature>
<dbReference type="GO" id="GO:0005634">
    <property type="term" value="C:nucleus"/>
    <property type="evidence" value="ECO:0007669"/>
    <property type="project" value="UniProtKB-SubCell"/>
</dbReference>
<evidence type="ECO:0000256" key="4">
    <source>
        <dbReference type="ARBA" id="ARBA00022763"/>
    </source>
</evidence>
<keyword evidence="4" id="KW-0227">DNA damage</keyword>
<name>A0A9P6UD06_9FUNG</name>
<keyword evidence="5" id="KW-0007">Acetylation</keyword>
<feature type="compositionally biased region" description="Low complexity" evidence="10">
    <location>
        <begin position="134"/>
        <end position="159"/>
    </location>
</feature>
<feature type="region of interest" description="Disordered" evidence="10">
    <location>
        <begin position="361"/>
        <end position="383"/>
    </location>
</feature>
<keyword evidence="12" id="KW-1185">Reference proteome</keyword>
<feature type="region of interest" description="Disordered" evidence="10">
    <location>
        <begin position="106"/>
        <end position="166"/>
    </location>
</feature>
<dbReference type="GO" id="GO:0032931">
    <property type="term" value="F:histone H3K56 acetyltransferase activity"/>
    <property type="evidence" value="ECO:0007669"/>
    <property type="project" value="TreeGrafter"/>
</dbReference>
<dbReference type="Pfam" id="PF08214">
    <property type="entry name" value="HAT_KAT11"/>
    <property type="match status" value="1"/>
</dbReference>
<feature type="region of interest" description="Disordered" evidence="10">
    <location>
        <begin position="234"/>
        <end position="262"/>
    </location>
</feature>
<evidence type="ECO:0000256" key="8">
    <source>
        <dbReference type="ARBA" id="ARBA00023242"/>
    </source>
</evidence>
<evidence type="ECO:0000256" key="7">
    <source>
        <dbReference type="ARBA" id="ARBA00023163"/>
    </source>
</evidence>
<gene>
    <name evidence="11" type="ORF">DFQ27_001456</name>
</gene>
<evidence type="ECO:0000256" key="2">
    <source>
        <dbReference type="ARBA" id="ARBA00013184"/>
    </source>
</evidence>
<dbReference type="InterPro" id="IPR013178">
    <property type="entry name" value="Histone_AcTrfase_Rtt109/CBP"/>
</dbReference>
<feature type="compositionally biased region" description="Pro residues" evidence="10">
    <location>
        <begin position="641"/>
        <end position="650"/>
    </location>
</feature>
<sequence>MSILHGENDGDPVAKLMAQSVANAFHHPIIKTGTADHQQDETIGLEFRLHSFLTRPKATTDLYPRSSLQQQRYDRITVQERLVVLSVCERLGKEPSKVPPVIAATTMTNKEGGGGQDRQESADEAGGVPGGVTTGHETSATTTGTTNNNTATATTTTTTSLGNESPKPVLVAGLEVLEYRLYRSLGTTDQLDIDESDGNRNHSRNTQQQRQRHPQREVYEKVVYLAKVDTTGFWPPPVTTNDKSQDASSSSSTTTRAARWRATQKASPAQVLVQAYLQAMRQQEKTVALLDKKARARVSSSASSSQWLPPHHARTSLYVFARAQPQYLFAKSANNPLKRPLSDRGLVRWWKKMIEAVYNSRSRSSDRDNSSSSITNTTTTTATEAPGASLSTIVANWHIPGVDEERLALRLIQHSGDAAILLPSHLNSSNTTTTAAATSTFSWQYGPPDRLPSSGHERKPSSIPRLARDWIPCFPDDPKSRLMQSSPSCRGGQVDLRLFWELAAISEESGAGKTTGFFRVIEDFPESEEQQQQQQHSPALEEQSMRQNDDEEKPKVETTPPLIDQGDGVVELETPQQPQQPLQSHSKRGGSSSDYTQAINTLLNLNFSNPTLAVESTRKWEQKIATWIQNECVGEGNVPSSPTPPPPSPQPSILASATLPSISKSPSGSPSWIEDHLIQVEYCVPTKLPLHSAFSEALNVTPQIAGASVTTASGPPQVNILGANFVRKSGGSHGVSSSLSPTCTTPAATVNILGAGLIKRKNPPTSFTTTTAASLASTPQTPQQPSSAPTTTILPNGATVNILGAGFIKKRKTDS</sequence>
<feature type="region of interest" description="Disordered" evidence="10">
    <location>
        <begin position="442"/>
        <end position="462"/>
    </location>
</feature>
<dbReference type="AlphaFoldDB" id="A0A9P6UD06"/>
<proteinExistence type="predicted"/>
<feature type="compositionally biased region" description="Low complexity" evidence="10">
    <location>
        <begin position="370"/>
        <end position="381"/>
    </location>
</feature>